<evidence type="ECO:0000313" key="1">
    <source>
        <dbReference type="EMBL" id="CAI9950039.1"/>
    </source>
</evidence>
<dbReference type="EMBL" id="CAXDID020000121">
    <property type="protein sequence ID" value="CAL6031939.1"/>
    <property type="molecule type" value="Genomic_DNA"/>
</dbReference>
<dbReference type="EMBL" id="CATOUU010000806">
    <property type="protein sequence ID" value="CAI9950039.1"/>
    <property type="molecule type" value="Genomic_DNA"/>
</dbReference>
<dbReference type="Proteomes" id="UP001642409">
    <property type="component" value="Unassembled WGS sequence"/>
</dbReference>
<comment type="caution">
    <text evidence="1">The sequence shown here is derived from an EMBL/GenBank/DDBJ whole genome shotgun (WGS) entry which is preliminary data.</text>
</comment>
<gene>
    <name evidence="2" type="ORF">HINF_LOCUS34244</name>
    <name evidence="1" type="ORF">HINF_LOCUS37684</name>
</gene>
<accession>A0AA86Q0W1</accession>
<name>A0AA86Q0W1_9EUKA</name>
<organism evidence="1">
    <name type="scientific">Hexamita inflata</name>
    <dbReference type="NCBI Taxonomy" id="28002"/>
    <lineage>
        <taxon>Eukaryota</taxon>
        <taxon>Metamonada</taxon>
        <taxon>Diplomonadida</taxon>
        <taxon>Hexamitidae</taxon>
        <taxon>Hexamitinae</taxon>
        <taxon>Hexamita</taxon>
    </lineage>
</organism>
<evidence type="ECO:0000313" key="3">
    <source>
        <dbReference type="Proteomes" id="UP001642409"/>
    </source>
</evidence>
<reference evidence="1" key="1">
    <citation type="submission" date="2023-06" db="EMBL/GenBank/DDBJ databases">
        <authorList>
            <person name="Kurt Z."/>
        </authorList>
    </citation>
    <scope>NUCLEOTIDE SEQUENCE</scope>
</reference>
<dbReference type="AlphaFoldDB" id="A0AA86Q0W1"/>
<evidence type="ECO:0000313" key="2">
    <source>
        <dbReference type="EMBL" id="CAL6031939.1"/>
    </source>
</evidence>
<keyword evidence="3" id="KW-1185">Reference proteome</keyword>
<reference evidence="2 3" key="2">
    <citation type="submission" date="2024-07" db="EMBL/GenBank/DDBJ databases">
        <authorList>
            <person name="Akdeniz Z."/>
        </authorList>
    </citation>
    <scope>NUCLEOTIDE SEQUENCE [LARGE SCALE GENOMIC DNA]</scope>
</reference>
<sequence>MFEQNISALIGAIFAKLVTINSSTLQKCNISGASNVAILGGSAINSQITIVDLLQNFNNIQAISSSAYSSSCISNVYNSKFSIINLLISNTIVNTQSQVSQAISAGISAILYNTQLIIQNSELKSSNINAFSQQLSISAGYIAYTNYSNITLQVSVQSTFVQASSQQSYAGGISGIFDYTNVTMNYINISNTKVGVTNLDNASAGTGVSGGVITQSYHSNISVSANIYISNISSICSQIAISGGVIGNSSNSTSICFQIEINNCLISSYSVNFVSFSAGIQGYNNQSINQYTKIIVFNSTANASTQIHNAYSSGISCQVLRTTEYFTEIILQNSQILTCSDSNQFGTAVGGIQARSESSYAFITNVNILSSNINTMNKFGLGSQLVGCIVQWWALEMLF</sequence>
<protein>
    <submittedName>
        <fullName evidence="2">Hypothetical_protein</fullName>
    </submittedName>
</protein>
<proteinExistence type="predicted"/>